<organism evidence="2">
    <name type="scientific">Trypanosoma congolense (strain IL3000)</name>
    <dbReference type="NCBI Taxonomy" id="1068625"/>
    <lineage>
        <taxon>Eukaryota</taxon>
        <taxon>Discoba</taxon>
        <taxon>Euglenozoa</taxon>
        <taxon>Kinetoplastea</taxon>
        <taxon>Metakinetoplastina</taxon>
        <taxon>Trypanosomatida</taxon>
        <taxon>Trypanosomatidae</taxon>
        <taxon>Trypanosoma</taxon>
        <taxon>Nannomonas</taxon>
    </lineage>
</organism>
<dbReference type="AlphaFoldDB" id="G0UQJ0"/>
<keyword evidence="1" id="KW-0472">Membrane</keyword>
<evidence type="ECO:0000256" key="1">
    <source>
        <dbReference type="SAM" id="Phobius"/>
    </source>
</evidence>
<name>G0UQJ0_TRYCI</name>
<keyword evidence="1" id="KW-0812">Transmembrane</keyword>
<keyword evidence="1" id="KW-1133">Transmembrane helix</keyword>
<reference evidence="2" key="1">
    <citation type="journal article" date="2012" name="Proc. Natl. Acad. Sci. U.S.A.">
        <title>Antigenic diversity is generated by distinct evolutionary mechanisms in African trypanosome species.</title>
        <authorList>
            <person name="Jackson A.P."/>
            <person name="Berry A."/>
            <person name="Aslett M."/>
            <person name="Allison H.C."/>
            <person name="Burton P."/>
            <person name="Vavrova-Anderson J."/>
            <person name="Brown R."/>
            <person name="Browne H."/>
            <person name="Corton N."/>
            <person name="Hauser H."/>
            <person name="Gamble J."/>
            <person name="Gilderthorp R."/>
            <person name="Marcello L."/>
            <person name="McQuillan J."/>
            <person name="Otto T.D."/>
            <person name="Quail M.A."/>
            <person name="Sanders M.J."/>
            <person name="van Tonder A."/>
            <person name="Ginger M.L."/>
            <person name="Field M.C."/>
            <person name="Barry J.D."/>
            <person name="Hertz-Fowler C."/>
            <person name="Berriman M."/>
        </authorList>
    </citation>
    <scope>NUCLEOTIDE SEQUENCE</scope>
    <source>
        <strain evidence="2">IL3000</strain>
    </source>
</reference>
<proteinExistence type="predicted"/>
<accession>G0UQJ0</accession>
<gene>
    <name evidence="2" type="ORF">TCIL3000_7_4650</name>
</gene>
<feature type="transmembrane region" description="Helical" evidence="1">
    <location>
        <begin position="15"/>
        <end position="41"/>
    </location>
</feature>
<dbReference type="EMBL" id="HE575320">
    <property type="protein sequence ID" value="CCC91651.1"/>
    <property type="molecule type" value="Genomic_DNA"/>
</dbReference>
<evidence type="ECO:0000313" key="2">
    <source>
        <dbReference type="EMBL" id="CCC91651.1"/>
    </source>
</evidence>
<protein>
    <submittedName>
        <fullName evidence="2">Uncharacterized protein TCIL3000_7_4650</fullName>
    </submittedName>
</protein>
<sequence>MVYNFKHLGVVHFKIVLLLLLHVVRSLVLFLAFSLVLPSIYRDSSPSMTRGYAFPATSRCIIFFEVTVEEEETNKLRLKCEDALNNISGLCRSYSRYFPPPYPLLAGDMNFLRLCARLLCGSLPHETCRSTTLVFLHVLSRWESRSKRLRKKKGVYGVSWNLASWWPSLQCGKWWWLAER</sequence>
<dbReference type="VEuPathDB" id="TriTrypDB:TcIL3000_7_4650"/>